<comment type="caution">
    <text evidence="1">The sequence shown here is derived from an EMBL/GenBank/DDBJ whole genome shotgun (WGS) entry which is preliminary data.</text>
</comment>
<evidence type="ECO:0000313" key="1">
    <source>
        <dbReference type="EMBL" id="CAD6203053.1"/>
    </source>
</evidence>
<protein>
    <submittedName>
        <fullName evidence="1">Uncharacterized protein</fullName>
    </submittedName>
</protein>
<proteinExistence type="predicted"/>
<keyword evidence="2" id="KW-1185">Reference proteome</keyword>
<dbReference type="EMBL" id="CAJGYO010000001">
    <property type="protein sequence ID" value="CAD6203053.1"/>
    <property type="molecule type" value="Genomic_DNA"/>
</dbReference>
<evidence type="ECO:0000313" key="2">
    <source>
        <dbReference type="Proteomes" id="UP000604825"/>
    </source>
</evidence>
<gene>
    <name evidence="1" type="ORF">NCGR_LOCUS1289</name>
</gene>
<name>A0A811MCX8_9POAL</name>
<organism evidence="1 2">
    <name type="scientific">Miscanthus lutarioriparius</name>
    <dbReference type="NCBI Taxonomy" id="422564"/>
    <lineage>
        <taxon>Eukaryota</taxon>
        <taxon>Viridiplantae</taxon>
        <taxon>Streptophyta</taxon>
        <taxon>Embryophyta</taxon>
        <taxon>Tracheophyta</taxon>
        <taxon>Spermatophyta</taxon>
        <taxon>Magnoliopsida</taxon>
        <taxon>Liliopsida</taxon>
        <taxon>Poales</taxon>
        <taxon>Poaceae</taxon>
        <taxon>PACMAD clade</taxon>
        <taxon>Panicoideae</taxon>
        <taxon>Andropogonodae</taxon>
        <taxon>Andropogoneae</taxon>
        <taxon>Saccharinae</taxon>
        <taxon>Miscanthus</taxon>
    </lineage>
</organism>
<sequence>MASRKRIAIVGTVYEILPPHIAGSKRKAFKAHFGHKGAAISMYLQPNQSKIHKDSHLRVSNEMIPRMTTDRVGPCHTNRCNFIEEVEKGNINL</sequence>
<reference evidence="1" key="1">
    <citation type="submission" date="2020-10" db="EMBL/GenBank/DDBJ databases">
        <authorList>
            <person name="Han B."/>
            <person name="Lu T."/>
            <person name="Zhao Q."/>
            <person name="Huang X."/>
            <person name="Zhao Y."/>
        </authorList>
    </citation>
    <scope>NUCLEOTIDE SEQUENCE</scope>
</reference>
<accession>A0A811MCX8</accession>
<dbReference type="Proteomes" id="UP000604825">
    <property type="component" value="Unassembled WGS sequence"/>
</dbReference>
<dbReference type="AlphaFoldDB" id="A0A811MCX8"/>